<dbReference type="InterPro" id="IPR041669">
    <property type="entry name" value="TetR_C_15"/>
</dbReference>
<dbReference type="SUPFAM" id="SSF46689">
    <property type="entry name" value="Homeodomain-like"/>
    <property type="match status" value="1"/>
</dbReference>
<dbReference type="InterPro" id="IPR001647">
    <property type="entry name" value="HTH_TetR"/>
</dbReference>
<dbReference type="GO" id="GO:0000976">
    <property type="term" value="F:transcription cis-regulatory region binding"/>
    <property type="evidence" value="ECO:0007669"/>
    <property type="project" value="TreeGrafter"/>
</dbReference>
<geneLocation type="plasmid" evidence="4">
    <name>pFiD188</name>
</geneLocation>
<accession>G8JYS8</accession>
<reference evidence="4" key="2">
    <citation type="journal article" date="2010" name="Mol. Plant Microbe Interact.">
        <title>Rhodococcus fascians impacts plant development through the dynamic fas-mediated production of a cytokinin mix.</title>
        <authorList>
            <person name="Pertry I."/>
            <person name="Vaclavikova K."/>
            <person name="Gemrotova M."/>
            <person name="Spichal L."/>
            <person name="Galuszka P."/>
            <person name="Depuydt S."/>
            <person name="Temmerman W."/>
            <person name="Stes E."/>
            <person name="De Keyser A."/>
            <person name="Riefler M."/>
            <person name="Biondi S."/>
            <person name="Novak O."/>
            <person name="Schmulling T."/>
            <person name="Strnad M."/>
            <person name="Tarkowski P."/>
            <person name="Holsters M."/>
            <person name="Vereecke D."/>
        </authorList>
    </citation>
    <scope>NUCLEOTIDE SEQUENCE</scope>
    <source>
        <strain evidence="4">D188</strain>
        <plasmid evidence="4">pFiD188</plasmid>
    </source>
</reference>
<dbReference type="Gene3D" id="1.10.357.10">
    <property type="entry name" value="Tetracycline Repressor, domain 2"/>
    <property type="match status" value="1"/>
</dbReference>
<keyword evidence="4" id="KW-0614">Plasmid</keyword>
<dbReference type="PATRIC" id="fig|1051973.4.peg.4970"/>
<reference evidence="4" key="4">
    <citation type="submission" date="2011-06" db="EMBL/GenBank/DDBJ databases">
        <authorList>
            <person name="Vereecke D.M."/>
        </authorList>
    </citation>
    <scope>NUCLEOTIDE SEQUENCE</scope>
    <source>
        <strain evidence="4">D188</strain>
        <plasmid evidence="4">pFiD188</plasmid>
    </source>
</reference>
<organism evidence="4">
    <name type="scientific">Rhodococcoides fascians D188</name>
    <dbReference type="NCBI Taxonomy" id="1051973"/>
    <lineage>
        <taxon>Bacteria</taxon>
        <taxon>Bacillati</taxon>
        <taxon>Actinomycetota</taxon>
        <taxon>Actinomycetes</taxon>
        <taxon>Mycobacteriales</taxon>
        <taxon>Nocardiaceae</taxon>
        <taxon>Rhodococcoides</taxon>
    </lineage>
</organism>
<dbReference type="InterPro" id="IPR050109">
    <property type="entry name" value="HTH-type_TetR-like_transc_reg"/>
</dbReference>
<dbReference type="InterPro" id="IPR009057">
    <property type="entry name" value="Homeodomain-like_sf"/>
</dbReference>
<reference evidence="4" key="3">
    <citation type="journal article" date="2011" name="Annu. Rev. Phytopathol.">
        <title>A successful bacterial coup d'etat: how Rhodococcus fascians redirects plant development.</title>
        <authorList>
            <person name="Stes E."/>
            <person name="Vandeputte O.M."/>
            <person name="El Jaziri M."/>
            <person name="Holsters M."/>
            <person name="Vereecke D."/>
        </authorList>
    </citation>
    <scope>NUCLEOTIDE SEQUENCE</scope>
    <source>
        <strain evidence="4">D188</strain>
        <plasmid evidence="4">pFiD188</plasmid>
    </source>
</reference>
<evidence type="ECO:0000313" key="4">
    <source>
        <dbReference type="EMBL" id="AET25199.1"/>
    </source>
</evidence>
<dbReference type="PANTHER" id="PTHR30055">
    <property type="entry name" value="HTH-TYPE TRANSCRIPTIONAL REGULATOR RUTR"/>
    <property type="match status" value="1"/>
</dbReference>
<gene>
    <name evidence="4" type="ORF">pFi_063</name>
</gene>
<dbReference type="KEGG" id="rfa:A3L23_04928"/>
<dbReference type="GO" id="GO:0003700">
    <property type="term" value="F:DNA-binding transcription factor activity"/>
    <property type="evidence" value="ECO:0007669"/>
    <property type="project" value="TreeGrafter"/>
</dbReference>
<reference evidence="4" key="1">
    <citation type="journal article" date="2009" name="Proc. Natl. Acad. Sci. U.S.A.">
        <title>Identification of Rhodococcus fascians cytokinins and their modus operandi to reshape the plant.</title>
        <authorList>
            <person name="Pertry I."/>
            <person name="Vaclavikova K."/>
            <person name="Depuydt S."/>
            <person name="Galuszka P."/>
            <person name="Spichal L."/>
            <person name="Temmerman W."/>
            <person name="Stes E."/>
            <person name="Schmulling T."/>
            <person name="Kakimoto T."/>
            <person name="Van Montagu M.C."/>
            <person name="Strnad M."/>
            <person name="Holsters M."/>
            <person name="Tarkowski P."/>
            <person name="Vereecke D."/>
        </authorList>
    </citation>
    <scope>NUCLEOTIDE SEQUENCE</scope>
    <source>
        <strain evidence="4">D188</strain>
        <plasmid evidence="4">pFiD188</plasmid>
    </source>
</reference>
<keyword evidence="2" id="KW-0238">DNA-binding</keyword>
<protein>
    <submittedName>
        <fullName evidence="4">Putative TetR family transcriptional regulator</fullName>
    </submittedName>
</protein>
<dbReference type="EMBL" id="JN093097">
    <property type="protein sequence ID" value="AET25199.1"/>
    <property type="molecule type" value="Genomic_DNA"/>
</dbReference>
<dbReference type="Pfam" id="PF00440">
    <property type="entry name" value="TetR_N"/>
    <property type="match status" value="1"/>
</dbReference>
<dbReference type="PROSITE" id="PS50977">
    <property type="entry name" value="HTH_TETR_2"/>
    <property type="match status" value="1"/>
</dbReference>
<dbReference type="Pfam" id="PF17918">
    <property type="entry name" value="TetR_C_15"/>
    <property type="match status" value="1"/>
</dbReference>
<sequence length="212" mass="22762">MPNTSTPTTSPAPKRQDRGLKRIAAILDGAEELFGEVGFDAATTNAIASKSGMSPGSLYQFFRNKEDIAAALAERYVVELTDAQSAAVDPRPDGFVESLPQFIDRAVDNMVAFNAANPAFLQLFSRADTQPALYTAVVPLQSELSQRVAQTLAALAPTLSSERIDLHALVALQITRGMMPVIAAEKTNKKDQLVTELKAALIRYLSEALASP</sequence>
<proteinExistence type="predicted"/>
<dbReference type="RefSeq" id="WP_015586117.1">
    <property type="nucleotide sequence ID" value="NC_021080.1"/>
</dbReference>
<dbReference type="AlphaFoldDB" id="G8JYS8"/>
<keyword evidence="3" id="KW-0804">Transcription</keyword>
<evidence type="ECO:0000256" key="2">
    <source>
        <dbReference type="ARBA" id="ARBA00023125"/>
    </source>
</evidence>
<evidence type="ECO:0000256" key="3">
    <source>
        <dbReference type="ARBA" id="ARBA00023163"/>
    </source>
</evidence>
<name>G8JYS8_RHOFA</name>
<evidence type="ECO:0000256" key="1">
    <source>
        <dbReference type="ARBA" id="ARBA00023015"/>
    </source>
</evidence>
<keyword evidence="1" id="KW-0805">Transcription regulation</keyword>
<dbReference type="PRINTS" id="PR00455">
    <property type="entry name" value="HTHTETR"/>
</dbReference>
<reference evidence="4" key="5">
    <citation type="journal article" date="2012" name="Mol. Plant Microbe Interact.">
        <title>pFiD188, the linear virulence plasmid of Rhodococcus fascians D188.</title>
        <authorList>
            <person name="Francis I."/>
            <person name="De Keyser A."/>
            <person name="De Backer P."/>
            <person name="Simon-Mateo C."/>
            <person name="Kalkus J."/>
            <person name="Pertry I."/>
            <person name="Ardiles-Diaz W."/>
            <person name="De Rycke R."/>
            <person name="Vandeputte O.M."/>
            <person name="El Jaziri M."/>
            <person name="Holsters M."/>
            <person name="Vereecke D."/>
        </authorList>
    </citation>
    <scope>NUCLEOTIDE SEQUENCE</scope>
    <source>
        <strain evidence="4">D188</strain>
        <plasmid evidence="4">pFiD188</plasmid>
    </source>
</reference>
<dbReference type="PANTHER" id="PTHR30055:SF234">
    <property type="entry name" value="HTH-TYPE TRANSCRIPTIONAL REGULATOR BETI"/>
    <property type="match status" value="1"/>
</dbReference>